<accession>A0A1H2K5U4</accession>
<evidence type="ECO:0000256" key="6">
    <source>
        <dbReference type="SAM" id="MobiDB-lite"/>
    </source>
</evidence>
<dbReference type="SUPFAM" id="SSF51905">
    <property type="entry name" value="FAD/NAD(P)-binding domain"/>
    <property type="match status" value="1"/>
</dbReference>
<dbReference type="GO" id="GO:0046872">
    <property type="term" value="F:metal ion binding"/>
    <property type="evidence" value="ECO:0007669"/>
    <property type="project" value="UniProtKB-KW"/>
</dbReference>
<dbReference type="GO" id="GO:0016491">
    <property type="term" value="F:oxidoreductase activity"/>
    <property type="evidence" value="ECO:0007669"/>
    <property type="project" value="UniProtKB-KW"/>
</dbReference>
<dbReference type="AlphaFoldDB" id="A0A1H2K5U4"/>
<keyword evidence="3" id="KW-0560">Oxidoreductase</keyword>
<dbReference type="Pfam" id="PF12831">
    <property type="entry name" value="FAD_oxidored"/>
    <property type="match status" value="1"/>
</dbReference>
<dbReference type="STRING" id="419479.SAMN04488563_3461"/>
<keyword evidence="8" id="KW-1185">Reference proteome</keyword>
<keyword evidence="2" id="KW-0479">Metal-binding</keyword>
<keyword evidence="4" id="KW-0408">Iron</keyword>
<sequence>MWAAGWRACAPPSPPLASGGRSRWSTTVRCWAGTRPARSGCGWSARRRMAANHQARETGIMGELFVENQYRNPEGNPYYWDAVVLDAVRAEPNISLYLNTDVRSVAASDGRIESVTGWTMGSELLTTFTGPVFLDCTGDGLVGYLAGAEHRIGHEARSEYDEPWAPDEASRLTMGSSLFFYSKDAGEPVRFVPPDFTKDITATTIPELRTIRADESGCAYWWIEFGGELDTVHDNEAIRDELWAVVYGIWDHIKNSGEFVDVDTLTLEWVGALPGKRESRRLIGDHVLTQHDIVNQADFDDRVAFGGWSIDLHPPGGMYASAKASRHFIVNGVYHVPYRALYSRNVSNLLMAGRNVSATHVALGGVRVMATCAVMGEAAGAAAALCAAQGLLPAALPAGVLQRTLLREDASIVGLRDEDPGDLGRRATATASGSLGELAVEDAARTFGLAADAGLVVPVDPALTSLEFLVDARRDTELVVEVYDPGRGQNYVPIDLMGKVTAAVAAGERQWVRLEPDWTPASPRNAFVVVKANPELSLHVAERPTPGVLSFSRRRSRPEGDAGQVVREWTDRGLLRRTFCFRAGATRAFEPAKAVDGYLRPFAGPHLWVSSPLGPEAPAWLQLTWQEPVVVGRIEVIADDDPNEDLINLHRHRTPFDVLPTLVRDYVVQARVEGAWQDIAETRGNHRRRMSHVLDHPVETSALRVLVTATNGAPAAHLVAVRAYA</sequence>
<dbReference type="GO" id="GO:0051539">
    <property type="term" value="F:4 iron, 4 sulfur cluster binding"/>
    <property type="evidence" value="ECO:0007669"/>
    <property type="project" value="UniProtKB-KW"/>
</dbReference>
<evidence type="ECO:0000313" key="8">
    <source>
        <dbReference type="Proteomes" id="UP000182977"/>
    </source>
</evidence>
<dbReference type="EMBL" id="LT629791">
    <property type="protein sequence ID" value="SDU64059.1"/>
    <property type="molecule type" value="Genomic_DNA"/>
</dbReference>
<gene>
    <name evidence="7" type="ORF">SAMN04488563_3461</name>
</gene>
<dbReference type="InterPro" id="IPR039650">
    <property type="entry name" value="HdrA-like"/>
</dbReference>
<evidence type="ECO:0000256" key="1">
    <source>
        <dbReference type="ARBA" id="ARBA00022485"/>
    </source>
</evidence>
<reference evidence="8" key="1">
    <citation type="submission" date="2016-10" db="EMBL/GenBank/DDBJ databases">
        <authorList>
            <person name="Varghese N."/>
            <person name="Submissions S."/>
        </authorList>
    </citation>
    <scope>NUCLEOTIDE SEQUENCE [LARGE SCALE GENOMIC DNA]</scope>
    <source>
        <strain evidence="8">DSM 45079</strain>
    </source>
</reference>
<dbReference type="InterPro" id="IPR036188">
    <property type="entry name" value="FAD/NAD-bd_sf"/>
</dbReference>
<keyword evidence="5" id="KW-0411">Iron-sulfur</keyword>
<evidence type="ECO:0000256" key="5">
    <source>
        <dbReference type="ARBA" id="ARBA00023014"/>
    </source>
</evidence>
<feature type="region of interest" description="Disordered" evidence="6">
    <location>
        <begin position="1"/>
        <end position="22"/>
    </location>
</feature>
<evidence type="ECO:0000256" key="4">
    <source>
        <dbReference type="ARBA" id="ARBA00023004"/>
    </source>
</evidence>
<organism evidence="7 8">
    <name type="scientific">Jiangella alkaliphila</name>
    <dbReference type="NCBI Taxonomy" id="419479"/>
    <lineage>
        <taxon>Bacteria</taxon>
        <taxon>Bacillati</taxon>
        <taxon>Actinomycetota</taxon>
        <taxon>Actinomycetes</taxon>
        <taxon>Jiangellales</taxon>
        <taxon>Jiangellaceae</taxon>
        <taxon>Jiangella</taxon>
    </lineage>
</organism>
<dbReference type="Gene3D" id="2.60.120.260">
    <property type="entry name" value="Galactose-binding domain-like"/>
    <property type="match status" value="1"/>
</dbReference>
<dbReference type="PANTHER" id="PTHR43498:SF1">
    <property type="entry name" value="COB--COM HETERODISULFIDE REDUCTASE IRON-SULFUR SUBUNIT A"/>
    <property type="match status" value="1"/>
</dbReference>
<dbReference type="PANTHER" id="PTHR43498">
    <property type="entry name" value="FERREDOXIN:COB-COM HETERODISULFIDE REDUCTASE SUBUNIT A"/>
    <property type="match status" value="1"/>
</dbReference>
<dbReference type="Proteomes" id="UP000182977">
    <property type="component" value="Chromosome I"/>
</dbReference>
<name>A0A1H2K5U4_9ACTN</name>
<proteinExistence type="predicted"/>
<evidence type="ECO:0000256" key="2">
    <source>
        <dbReference type="ARBA" id="ARBA00022723"/>
    </source>
</evidence>
<evidence type="ECO:0000313" key="7">
    <source>
        <dbReference type="EMBL" id="SDU64059.1"/>
    </source>
</evidence>
<keyword evidence="1" id="KW-0004">4Fe-4S</keyword>
<evidence type="ECO:0000256" key="3">
    <source>
        <dbReference type="ARBA" id="ARBA00023002"/>
    </source>
</evidence>
<protein>
    <submittedName>
        <fullName evidence="7">FAD dependent oxidoreductase</fullName>
    </submittedName>
</protein>